<comment type="caution">
    <text evidence="1">The sequence shown here is derived from an EMBL/GenBank/DDBJ whole genome shotgun (WGS) entry which is preliminary data.</text>
</comment>
<proteinExistence type="predicted"/>
<gene>
    <name evidence="1" type="ORF">IV500_04910</name>
</gene>
<evidence type="ECO:0000313" key="1">
    <source>
        <dbReference type="EMBL" id="MBG0738758.1"/>
    </source>
</evidence>
<accession>A0A931CS80</accession>
<dbReference type="AlphaFoldDB" id="A0A931CS80"/>
<organism evidence="1 2">
    <name type="scientific">Arthrobacter terrae</name>
    <dbReference type="NCBI Taxonomy" id="2935737"/>
    <lineage>
        <taxon>Bacteria</taxon>
        <taxon>Bacillati</taxon>
        <taxon>Actinomycetota</taxon>
        <taxon>Actinomycetes</taxon>
        <taxon>Micrococcales</taxon>
        <taxon>Micrococcaceae</taxon>
        <taxon>Arthrobacter</taxon>
    </lineage>
</organism>
<dbReference type="EMBL" id="JADNYM010000005">
    <property type="protein sequence ID" value="MBG0738758.1"/>
    <property type="molecule type" value="Genomic_DNA"/>
</dbReference>
<dbReference type="Pfam" id="PF19800">
    <property type="entry name" value="DUF6283"/>
    <property type="match status" value="1"/>
</dbReference>
<protein>
    <submittedName>
        <fullName evidence="1">Uncharacterized protein</fullName>
    </submittedName>
</protein>
<evidence type="ECO:0000313" key="2">
    <source>
        <dbReference type="Proteomes" id="UP000655366"/>
    </source>
</evidence>
<dbReference type="Proteomes" id="UP000655366">
    <property type="component" value="Unassembled WGS sequence"/>
</dbReference>
<dbReference type="InterPro" id="IPR046250">
    <property type="entry name" value="DUF6283"/>
</dbReference>
<name>A0A931CS80_9MICC</name>
<sequence length="139" mass="14872">MTSGPDPAKPRKSPCASCPYRKNVPSGVWDGSEYQKLPGYDGEIHEQKTASIFMCHQQDGCVCSGWLGHRSEPGDMLAVRLGLMRGSLDLGCLDYTTNVPLFDSGAAAAEHGLADVQSPGRKAQAVISKIANRRGPEVL</sequence>
<reference evidence="1 2" key="1">
    <citation type="submission" date="2020-11" db="EMBL/GenBank/DDBJ databases">
        <title>Arthrobacter antarcticus sp. nov., isolated from Antarctic Soil.</title>
        <authorList>
            <person name="Li J."/>
        </authorList>
    </citation>
    <scope>NUCLEOTIDE SEQUENCE [LARGE SCALE GENOMIC DNA]</scope>
    <source>
        <strain evidence="1 2">Z1-20</strain>
    </source>
</reference>
<keyword evidence="2" id="KW-1185">Reference proteome</keyword>